<dbReference type="Pfam" id="PF03747">
    <property type="entry name" value="ADP_ribosyl_GH"/>
    <property type="match status" value="1"/>
</dbReference>
<dbReference type="CTD" id="113622"/>
<gene>
    <name evidence="9" type="primary">adprhl1</name>
</gene>
<dbReference type="InParanoid" id="A0A671TJ71"/>
<evidence type="ECO:0000256" key="3">
    <source>
        <dbReference type="ARBA" id="ARBA00022490"/>
    </source>
</evidence>
<comment type="similarity">
    <text evidence="2">Belongs to the ADP-ribosylglycohydrolase family.</text>
</comment>
<comment type="cofactor">
    <cofactor evidence="8">
        <name>Mg(2+)</name>
        <dbReference type="ChEBI" id="CHEBI:18420"/>
    </cofactor>
    <text evidence="8">Binds 2 magnesium ions per subunit.</text>
</comment>
<keyword evidence="8" id="KW-0460">Magnesium</keyword>
<evidence type="ECO:0000256" key="1">
    <source>
        <dbReference type="ARBA" id="ARBA00004204"/>
    </source>
</evidence>
<proteinExistence type="inferred from homology"/>
<keyword evidence="3" id="KW-0963">Cytoplasm</keyword>
<reference evidence="9" key="1">
    <citation type="submission" date="2021-04" db="EMBL/GenBank/DDBJ databases">
        <authorList>
            <consortium name="Wellcome Sanger Institute Data Sharing"/>
        </authorList>
    </citation>
    <scope>NUCLEOTIDE SEQUENCE [LARGE SCALE GENOMIC DNA]</scope>
</reference>
<dbReference type="OrthoDB" id="10250509at2759"/>
<dbReference type="GO" id="GO:0030017">
    <property type="term" value="C:sarcomere"/>
    <property type="evidence" value="ECO:0007669"/>
    <property type="project" value="UniProtKB-SubCell"/>
</dbReference>
<dbReference type="GeneID" id="115580335"/>
<dbReference type="PANTHER" id="PTHR16222">
    <property type="entry name" value="ADP-RIBOSYLGLYCOHYDROLASE"/>
    <property type="match status" value="1"/>
</dbReference>
<evidence type="ECO:0000256" key="7">
    <source>
        <dbReference type="ARBA" id="ARBA00046181"/>
    </source>
</evidence>
<dbReference type="Proteomes" id="UP000472265">
    <property type="component" value="Chromosome 4"/>
</dbReference>
<dbReference type="AlphaFoldDB" id="A0A671TJ71"/>
<dbReference type="Ensembl" id="ENSSAUT00010000932.1">
    <property type="protein sequence ID" value="ENSSAUP00010000887.1"/>
    <property type="gene ID" value="ENSSAUG00010000483.1"/>
</dbReference>
<evidence type="ECO:0000256" key="6">
    <source>
        <dbReference type="ARBA" id="ARBA00042849"/>
    </source>
</evidence>
<organism evidence="9 10">
    <name type="scientific">Sparus aurata</name>
    <name type="common">Gilthead sea bream</name>
    <dbReference type="NCBI Taxonomy" id="8175"/>
    <lineage>
        <taxon>Eukaryota</taxon>
        <taxon>Metazoa</taxon>
        <taxon>Chordata</taxon>
        <taxon>Craniata</taxon>
        <taxon>Vertebrata</taxon>
        <taxon>Euteleostomi</taxon>
        <taxon>Actinopterygii</taxon>
        <taxon>Neopterygii</taxon>
        <taxon>Teleostei</taxon>
        <taxon>Neoteleostei</taxon>
        <taxon>Acanthomorphata</taxon>
        <taxon>Eupercaria</taxon>
        <taxon>Spariformes</taxon>
        <taxon>Sparidae</taxon>
        <taxon>Sparus</taxon>
    </lineage>
</organism>
<keyword evidence="10" id="KW-1185">Reference proteome</keyword>
<dbReference type="GO" id="GO:0003875">
    <property type="term" value="F:ADP-ribosylarginine hydrolase activity"/>
    <property type="evidence" value="ECO:0007669"/>
    <property type="project" value="InterPro"/>
</dbReference>
<dbReference type="GO" id="GO:0000287">
    <property type="term" value="F:magnesium ion binding"/>
    <property type="evidence" value="ECO:0007669"/>
    <property type="project" value="InterPro"/>
</dbReference>
<comment type="function">
    <text evidence="7">Required for myofibril assembly and outgrowth of the cardiac chambers in the developing heart. Appears to be catalytically inactive, showing no activity against O-acetyl-ADP-ribose.</text>
</comment>
<sequence>MEKFKAAMVLGAAGDALGYRKGRWEGCTSGKKIQEELVSLGGLGALKLDPDNWPLSDATLMHMTTAEALVTDYWCLEDLYRELVRLYVEAMVSLKGRAPDPATVEGCAHLKPHNFLLAWHTPFNEKGSGFGAAAKAMCVGMRYWQPERLDNLVEVSIEIGRMTHNHPTGFLGSLTTALFASYAIQGKPLVTWGRELMKVIPRAEEYCRKTIRHMAEYQEHWFYFEAKWQFYLEEREIEKEGQSKPSLPDRYDAEETDKMYKRWSSEGRAGRRGHDAPMIAYDALLGAGSDWAELCKRAMFHGGESEATGLIAGCLYGLLHGLNQVPSSLYQDLDKRERLEELGEALHKAASAEKIIDK</sequence>
<protein>
    <recommendedName>
        <fullName evidence="4">Inactive ADP-ribosyltransferase ARH2</fullName>
    </recommendedName>
    <alternativeName>
        <fullName evidence="5">ADP-ribosylhydrolase-like protein 1</fullName>
    </alternativeName>
    <alternativeName>
        <fullName evidence="6">[Protein ADP-ribosylarginine] hydrolase-like protein 1</fullName>
    </alternativeName>
</protein>
<evidence type="ECO:0000313" key="9">
    <source>
        <dbReference type="Ensembl" id="ENSSAUP00010000887.1"/>
    </source>
</evidence>
<name>A0A671TJ71_SPAAU</name>
<evidence type="ECO:0000256" key="2">
    <source>
        <dbReference type="ARBA" id="ARBA00010702"/>
    </source>
</evidence>
<dbReference type="RefSeq" id="XP_030270451.1">
    <property type="nucleotide sequence ID" value="XM_030414591.1"/>
</dbReference>
<evidence type="ECO:0000256" key="8">
    <source>
        <dbReference type="PIRSR" id="PIRSR605502-1"/>
    </source>
</evidence>
<accession>A0A671TJ71</accession>
<dbReference type="OMA" id="LVTDFWC"/>
<dbReference type="InterPro" id="IPR012108">
    <property type="entry name" value="ADP-ribosylarg_hydro"/>
</dbReference>
<dbReference type="InterPro" id="IPR050792">
    <property type="entry name" value="ADP-ribosylglycohydrolase"/>
</dbReference>
<comment type="subcellular location">
    <subcellularLocation>
        <location evidence="1">Cytoplasm</location>
        <location evidence="1">Myofibril</location>
        <location evidence="1">Sarcomere</location>
    </subcellularLocation>
</comment>
<dbReference type="GO" id="GO:0051725">
    <property type="term" value="P:protein de-ADP-ribosylation"/>
    <property type="evidence" value="ECO:0007669"/>
    <property type="project" value="InterPro"/>
</dbReference>
<feature type="binding site" evidence="8">
    <location>
        <position position="57"/>
    </location>
    <ligand>
        <name>Mg(2+)</name>
        <dbReference type="ChEBI" id="CHEBI:18420"/>
        <label>1</label>
    </ligand>
</feature>
<keyword evidence="8" id="KW-0479">Metal-binding</keyword>
<dbReference type="InterPro" id="IPR036705">
    <property type="entry name" value="Ribosyl_crysJ1_sf"/>
</dbReference>
<dbReference type="PIRSF" id="PIRSF016939">
    <property type="entry name" value="ADP_ribslarg_hdr"/>
    <property type="match status" value="1"/>
</dbReference>
<reference evidence="9" key="3">
    <citation type="submission" date="2025-09" db="UniProtKB">
        <authorList>
            <consortium name="Ensembl"/>
        </authorList>
    </citation>
    <scope>IDENTIFICATION</scope>
</reference>
<dbReference type="PANTHER" id="PTHR16222:SF23">
    <property type="entry name" value="INACTIVE ADP-RIBOSYLTRANSFERASE ARH2"/>
    <property type="match status" value="1"/>
</dbReference>
<dbReference type="FunCoup" id="A0A671TJ71">
    <property type="interactions" value="89"/>
</dbReference>
<feature type="binding site" evidence="8">
    <location>
        <position position="56"/>
    </location>
    <ligand>
        <name>Mg(2+)</name>
        <dbReference type="ChEBI" id="CHEBI:18420"/>
        <label>1</label>
    </ligand>
</feature>
<dbReference type="FunFam" id="1.10.4080.10:FF:000002">
    <property type="entry name" value="ADP-ribosylarginine hydrolase isoform X1"/>
    <property type="match status" value="1"/>
</dbReference>
<evidence type="ECO:0000313" key="10">
    <source>
        <dbReference type="Proteomes" id="UP000472265"/>
    </source>
</evidence>
<reference evidence="9" key="2">
    <citation type="submission" date="2025-08" db="UniProtKB">
        <authorList>
            <consortium name="Ensembl"/>
        </authorList>
    </citation>
    <scope>IDENTIFICATION</scope>
</reference>
<dbReference type="InterPro" id="IPR005502">
    <property type="entry name" value="Ribosyl_crysJ1"/>
</dbReference>
<dbReference type="SUPFAM" id="SSF101478">
    <property type="entry name" value="ADP-ribosylglycohydrolase"/>
    <property type="match status" value="1"/>
</dbReference>
<dbReference type="Gene3D" id="1.10.4080.10">
    <property type="entry name" value="ADP-ribosylation/Crystallin J1"/>
    <property type="match status" value="1"/>
</dbReference>
<evidence type="ECO:0000256" key="5">
    <source>
        <dbReference type="ARBA" id="ARBA00041334"/>
    </source>
</evidence>
<evidence type="ECO:0000256" key="4">
    <source>
        <dbReference type="ARBA" id="ARBA00040586"/>
    </source>
</evidence>
<dbReference type="GeneTree" id="ENSGT00530000063627"/>